<evidence type="ECO:0000256" key="1">
    <source>
        <dbReference type="SAM" id="MobiDB-lite"/>
    </source>
</evidence>
<comment type="caution">
    <text evidence="2">The sequence shown here is derived from an EMBL/GenBank/DDBJ whole genome shotgun (WGS) entry which is preliminary data.</text>
</comment>
<reference evidence="2 3" key="1">
    <citation type="submission" date="2015-02" db="EMBL/GenBank/DDBJ databases">
        <title>Draft Genome Sequences of Two Closely-Related Aflatoxigenic Aspergillus Species Obtained from the Cote d'Ivoire.</title>
        <authorList>
            <person name="Moore G.G."/>
            <person name="Beltz S.B."/>
            <person name="Mack B.M."/>
        </authorList>
    </citation>
    <scope>NUCLEOTIDE SEQUENCE [LARGE SCALE GENOMIC DNA]</scope>
    <source>
        <strain evidence="2 3">SRRC1468</strain>
    </source>
</reference>
<dbReference type="Proteomes" id="UP000034291">
    <property type="component" value="Unassembled WGS sequence"/>
</dbReference>
<accession>A0A0F8UPB5</accession>
<evidence type="ECO:0000313" key="3">
    <source>
        <dbReference type="Proteomes" id="UP000034291"/>
    </source>
</evidence>
<sequence length="108" mass="11987">MPRSFASSRSSQSDKKNQNSLSSKSDQLGSCPRMYPCALGRSEQDALTLIATNETPLSLRSMQHLDRDGKVIADPDRSNPTRARLERPLDTIRGFEAAIEARRGQNIL</sequence>
<proteinExistence type="predicted"/>
<protein>
    <submittedName>
        <fullName evidence="2">Uncharacterized protein</fullName>
    </submittedName>
</protein>
<dbReference type="InterPro" id="IPR018809">
    <property type="entry name" value="DUF2406"/>
</dbReference>
<dbReference type="Pfam" id="PF10295">
    <property type="entry name" value="DUF2406"/>
    <property type="match status" value="1"/>
</dbReference>
<dbReference type="PANTHER" id="PTHR28186:SF1">
    <property type="entry name" value="MEIOTICALLY UP-REGULATED GENE 9 PROTEIN"/>
    <property type="match status" value="1"/>
</dbReference>
<evidence type="ECO:0000313" key="2">
    <source>
        <dbReference type="EMBL" id="KKK21348.1"/>
    </source>
</evidence>
<dbReference type="EMBL" id="JZBS01001809">
    <property type="protein sequence ID" value="KKK21348.1"/>
    <property type="molecule type" value="Genomic_DNA"/>
</dbReference>
<feature type="compositionally biased region" description="Low complexity" evidence="1">
    <location>
        <begin position="18"/>
        <end position="28"/>
    </location>
</feature>
<dbReference type="PANTHER" id="PTHR28186">
    <property type="entry name" value="MEIOTICALLY UP-REGULATED GENE 9 PROTEIN"/>
    <property type="match status" value="1"/>
</dbReference>
<dbReference type="AlphaFoldDB" id="A0A0F8UPB5"/>
<dbReference type="OrthoDB" id="5330253at2759"/>
<keyword evidence="3" id="KW-1185">Reference proteome</keyword>
<feature type="region of interest" description="Disordered" evidence="1">
    <location>
        <begin position="1"/>
        <end position="35"/>
    </location>
</feature>
<organism evidence="2 3">
    <name type="scientific">Aspergillus rambellii</name>
    <dbReference type="NCBI Taxonomy" id="308745"/>
    <lineage>
        <taxon>Eukaryota</taxon>
        <taxon>Fungi</taxon>
        <taxon>Dikarya</taxon>
        <taxon>Ascomycota</taxon>
        <taxon>Pezizomycotina</taxon>
        <taxon>Eurotiomycetes</taxon>
        <taxon>Eurotiomycetidae</taxon>
        <taxon>Eurotiales</taxon>
        <taxon>Aspergillaceae</taxon>
        <taxon>Aspergillus</taxon>
        <taxon>Aspergillus subgen. Nidulantes</taxon>
    </lineage>
</organism>
<gene>
    <name evidence="2" type="ORF">ARAM_002636</name>
</gene>
<name>A0A0F8UPB5_9EURO</name>